<comment type="caution">
    <text evidence="1">The sequence shown here is derived from an EMBL/GenBank/DDBJ whole genome shotgun (WGS) entry which is preliminary data.</text>
</comment>
<keyword evidence="2" id="KW-1185">Reference proteome</keyword>
<dbReference type="AlphaFoldDB" id="X6LQ43"/>
<gene>
    <name evidence="1" type="ORF">RFI_34148</name>
</gene>
<evidence type="ECO:0000313" key="2">
    <source>
        <dbReference type="Proteomes" id="UP000023152"/>
    </source>
</evidence>
<dbReference type="SUPFAM" id="SSF48371">
    <property type="entry name" value="ARM repeat"/>
    <property type="match status" value="1"/>
</dbReference>
<protein>
    <submittedName>
        <fullName evidence="1">Uncharacterized protein</fullName>
    </submittedName>
</protein>
<proteinExistence type="predicted"/>
<accession>X6LQ43</accession>
<feature type="non-terminal residue" evidence="1">
    <location>
        <position position="148"/>
    </location>
</feature>
<reference evidence="1 2" key="1">
    <citation type="journal article" date="2013" name="Curr. Biol.">
        <title>The Genome of the Foraminiferan Reticulomyxa filosa.</title>
        <authorList>
            <person name="Glockner G."/>
            <person name="Hulsmann N."/>
            <person name="Schleicher M."/>
            <person name="Noegel A.A."/>
            <person name="Eichinger L."/>
            <person name="Gallinger C."/>
            <person name="Pawlowski J."/>
            <person name="Sierra R."/>
            <person name="Euteneuer U."/>
            <person name="Pillet L."/>
            <person name="Moustafa A."/>
            <person name="Platzer M."/>
            <person name="Groth M."/>
            <person name="Szafranski K."/>
            <person name="Schliwa M."/>
        </authorList>
    </citation>
    <scope>NUCLEOTIDE SEQUENCE [LARGE SCALE GENOMIC DNA]</scope>
</reference>
<dbReference type="InterPro" id="IPR016024">
    <property type="entry name" value="ARM-type_fold"/>
</dbReference>
<name>X6LQ43_RETFI</name>
<evidence type="ECO:0000313" key="1">
    <source>
        <dbReference type="EMBL" id="ETO03262.1"/>
    </source>
</evidence>
<dbReference type="EMBL" id="ASPP01033822">
    <property type="protein sequence ID" value="ETO03262.1"/>
    <property type="molecule type" value="Genomic_DNA"/>
</dbReference>
<organism evidence="1 2">
    <name type="scientific">Reticulomyxa filosa</name>
    <dbReference type="NCBI Taxonomy" id="46433"/>
    <lineage>
        <taxon>Eukaryota</taxon>
        <taxon>Sar</taxon>
        <taxon>Rhizaria</taxon>
        <taxon>Retaria</taxon>
        <taxon>Foraminifera</taxon>
        <taxon>Monothalamids</taxon>
        <taxon>Reticulomyxidae</taxon>
        <taxon>Reticulomyxa</taxon>
    </lineage>
</organism>
<dbReference type="Proteomes" id="UP000023152">
    <property type="component" value="Unassembled WGS sequence"/>
</dbReference>
<sequence length="148" mass="17600">MKWNEKQLSDIFNSLKGMLNKGDYHLYIETLETITMNLSEKQFDNAFNYFISRFNCKCIYNDKYAYLLKGIAQKLDEKQMNNALNCFMDKLNDKNEHQNIRIKCIQIFERVSNKCNEQQLDEVFNSSMDIFTDGNHNVHVRMECAELL</sequence>